<feature type="transmembrane region" description="Helical" evidence="1">
    <location>
        <begin position="67"/>
        <end position="88"/>
    </location>
</feature>
<accession>A0A9D3N1Q8</accession>
<evidence type="ECO:0000256" key="1">
    <source>
        <dbReference type="SAM" id="Phobius"/>
    </source>
</evidence>
<reference evidence="2 3" key="1">
    <citation type="submission" date="2021-06" db="EMBL/GenBank/DDBJ databases">
        <title>Chromosome-level genome assembly of the red-tail catfish (Hemibagrus wyckioides).</title>
        <authorList>
            <person name="Shao F."/>
        </authorList>
    </citation>
    <scope>NUCLEOTIDE SEQUENCE [LARGE SCALE GENOMIC DNA]</scope>
    <source>
        <strain evidence="2">EC202008001</strain>
        <tissue evidence="2">Blood</tissue>
    </source>
</reference>
<organism evidence="2 3">
    <name type="scientific">Hemibagrus wyckioides</name>
    <dbReference type="NCBI Taxonomy" id="337641"/>
    <lineage>
        <taxon>Eukaryota</taxon>
        <taxon>Metazoa</taxon>
        <taxon>Chordata</taxon>
        <taxon>Craniata</taxon>
        <taxon>Vertebrata</taxon>
        <taxon>Euteleostomi</taxon>
        <taxon>Actinopterygii</taxon>
        <taxon>Neopterygii</taxon>
        <taxon>Teleostei</taxon>
        <taxon>Ostariophysi</taxon>
        <taxon>Siluriformes</taxon>
        <taxon>Bagridae</taxon>
        <taxon>Hemibagrus</taxon>
    </lineage>
</organism>
<dbReference type="OrthoDB" id="10055806at2759"/>
<keyword evidence="1" id="KW-0472">Membrane</keyword>
<protein>
    <submittedName>
        <fullName evidence="2">Uncharacterized protein</fullName>
    </submittedName>
</protein>
<comment type="caution">
    <text evidence="2">The sequence shown here is derived from an EMBL/GenBank/DDBJ whole genome shotgun (WGS) entry which is preliminary data.</text>
</comment>
<keyword evidence="1" id="KW-0812">Transmembrane</keyword>
<dbReference type="EMBL" id="JAHKSW010000029">
    <property type="protein sequence ID" value="KAG7313855.1"/>
    <property type="molecule type" value="Genomic_DNA"/>
</dbReference>
<sequence>MTLVVKALELTNSHTYYNTDSEGLVSLSSWLLFSPSDSDWISCAVGFNHQEIRERRIVPLKGFWRDAFISTLVLLLIILITFTVLILFRKGFPPALFILKSSSKFS</sequence>
<name>A0A9D3N1Q8_9TELE</name>
<evidence type="ECO:0000313" key="2">
    <source>
        <dbReference type="EMBL" id="KAG7313855.1"/>
    </source>
</evidence>
<dbReference type="Proteomes" id="UP000824219">
    <property type="component" value="Linkage Group LG29"/>
</dbReference>
<dbReference type="AlphaFoldDB" id="A0A9D3N1Q8"/>
<keyword evidence="1" id="KW-1133">Transmembrane helix</keyword>
<keyword evidence="3" id="KW-1185">Reference proteome</keyword>
<gene>
    <name evidence="2" type="ORF">KOW79_022351</name>
</gene>
<proteinExistence type="predicted"/>
<evidence type="ECO:0000313" key="3">
    <source>
        <dbReference type="Proteomes" id="UP000824219"/>
    </source>
</evidence>